<organism evidence="1 2">
    <name type="scientific">Sphaerobolus stellatus (strain SS14)</name>
    <dbReference type="NCBI Taxonomy" id="990650"/>
    <lineage>
        <taxon>Eukaryota</taxon>
        <taxon>Fungi</taxon>
        <taxon>Dikarya</taxon>
        <taxon>Basidiomycota</taxon>
        <taxon>Agaricomycotina</taxon>
        <taxon>Agaricomycetes</taxon>
        <taxon>Phallomycetidae</taxon>
        <taxon>Geastrales</taxon>
        <taxon>Sphaerobolaceae</taxon>
        <taxon>Sphaerobolus</taxon>
    </lineage>
</organism>
<reference evidence="1 2" key="1">
    <citation type="submission" date="2014-06" db="EMBL/GenBank/DDBJ databases">
        <title>Evolutionary Origins and Diversification of the Mycorrhizal Mutualists.</title>
        <authorList>
            <consortium name="DOE Joint Genome Institute"/>
            <consortium name="Mycorrhizal Genomics Consortium"/>
            <person name="Kohler A."/>
            <person name="Kuo A."/>
            <person name="Nagy L.G."/>
            <person name="Floudas D."/>
            <person name="Copeland A."/>
            <person name="Barry K.W."/>
            <person name="Cichocki N."/>
            <person name="Veneault-Fourrey C."/>
            <person name="LaButti K."/>
            <person name="Lindquist E.A."/>
            <person name="Lipzen A."/>
            <person name="Lundell T."/>
            <person name="Morin E."/>
            <person name="Murat C."/>
            <person name="Riley R."/>
            <person name="Ohm R."/>
            <person name="Sun H."/>
            <person name="Tunlid A."/>
            <person name="Henrissat B."/>
            <person name="Grigoriev I.V."/>
            <person name="Hibbett D.S."/>
            <person name="Martin F."/>
        </authorList>
    </citation>
    <scope>NUCLEOTIDE SEQUENCE [LARGE SCALE GENOMIC DNA]</scope>
    <source>
        <strain evidence="1 2">SS14</strain>
    </source>
</reference>
<keyword evidence="2" id="KW-1185">Reference proteome</keyword>
<proteinExistence type="predicted"/>
<evidence type="ECO:0000313" key="1">
    <source>
        <dbReference type="EMBL" id="KIJ47945.1"/>
    </source>
</evidence>
<gene>
    <name evidence="1" type="ORF">M422DRAFT_85699</name>
</gene>
<evidence type="ECO:0008006" key="3">
    <source>
        <dbReference type="Google" id="ProtNLM"/>
    </source>
</evidence>
<feature type="non-terminal residue" evidence="1">
    <location>
        <position position="1"/>
    </location>
</feature>
<dbReference type="HOGENOM" id="CLU_077575_1_0_1"/>
<protein>
    <recommendedName>
        <fullName evidence="3">Reverse transcriptase domain-containing protein</fullName>
    </recommendedName>
</protein>
<evidence type="ECO:0000313" key="2">
    <source>
        <dbReference type="Proteomes" id="UP000054279"/>
    </source>
</evidence>
<dbReference type="AlphaFoldDB" id="A0A0C9W4R8"/>
<name>A0A0C9W4R8_SPHS4</name>
<dbReference type="OrthoDB" id="2205812at2759"/>
<feature type="non-terminal residue" evidence="1">
    <location>
        <position position="172"/>
    </location>
</feature>
<dbReference type="Proteomes" id="UP000054279">
    <property type="component" value="Unassembled WGS sequence"/>
</dbReference>
<sequence length="172" mass="19617">LRNSDLAGYHIPGDPERLIATLFADDTTVYLSEDDSWDKLQDVLENWCKASGAVFNISKIAIIPIGTTIYRDSLRESRQLSPFQTPIPNNINIATDDTPIRVLGAWVGNRVNQASIWVPSNDKWPFGSIPDRRHHVINIEIGARTQYLTRVQGMPKQVEETLEKKIRQFFRD</sequence>
<dbReference type="EMBL" id="KN837100">
    <property type="protein sequence ID" value="KIJ47945.1"/>
    <property type="molecule type" value="Genomic_DNA"/>
</dbReference>
<accession>A0A0C9W4R8</accession>